<evidence type="ECO:0000313" key="2">
    <source>
        <dbReference type="Proteomes" id="UP000034307"/>
    </source>
</evidence>
<proteinExistence type="predicted"/>
<name>A0A0G1RM51_9BACT</name>
<gene>
    <name evidence="1" type="ORF">UX80_C0003G0079</name>
</gene>
<protein>
    <submittedName>
        <fullName evidence="1">Uncharacterized protein</fullName>
    </submittedName>
</protein>
<reference evidence="1 2" key="1">
    <citation type="journal article" date="2015" name="Nature">
        <title>rRNA introns, odd ribosomes, and small enigmatic genomes across a large radiation of phyla.</title>
        <authorList>
            <person name="Brown C.T."/>
            <person name="Hug L.A."/>
            <person name="Thomas B.C."/>
            <person name="Sharon I."/>
            <person name="Castelle C.J."/>
            <person name="Singh A."/>
            <person name="Wilkins M.J."/>
            <person name="Williams K.H."/>
            <person name="Banfield J.F."/>
        </authorList>
    </citation>
    <scope>NUCLEOTIDE SEQUENCE [LARGE SCALE GENOMIC DNA]</scope>
</reference>
<dbReference type="STRING" id="1618358.UX80_C0003G0079"/>
<dbReference type="EMBL" id="LCNO01000003">
    <property type="protein sequence ID" value="KKU58424.1"/>
    <property type="molecule type" value="Genomic_DNA"/>
</dbReference>
<evidence type="ECO:0000313" key="1">
    <source>
        <dbReference type="EMBL" id="KKU58424.1"/>
    </source>
</evidence>
<comment type="caution">
    <text evidence="1">The sequence shown here is derived from an EMBL/GenBank/DDBJ whole genome shotgun (WGS) entry which is preliminary data.</text>
</comment>
<dbReference type="AlphaFoldDB" id="A0A0G1RM51"/>
<dbReference type="Proteomes" id="UP000034307">
    <property type="component" value="Unassembled WGS sequence"/>
</dbReference>
<accession>A0A0G1RM51</accession>
<organism evidence="1 2">
    <name type="scientific">Candidatus Amesbacteria bacterium GW2011_GWA2_47_11b</name>
    <dbReference type="NCBI Taxonomy" id="1618358"/>
    <lineage>
        <taxon>Bacteria</taxon>
        <taxon>Candidatus Amesiibacteriota</taxon>
    </lineage>
</organism>
<sequence length="53" mass="5965">MDGFGGVIIFFGAQLGVFGLDVLADHNEGKEKQLNDIGNEDHKDIWEWVERFG</sequence>